<comment type="caution">
    <text evidence="9">The sequence shown here is derived from an EMBL/GenBank/DDBJ whole genome shotgun (WGS) entry which is preliminary data.</text>
</comment>
<dbReference type="PANTHER" id="PTHR11067:SF9">
    <property type="entry name" value="INOSINE TRIPHOSPHATE PYROPHOSPHATASE"/>
    <property type="match status" value="1"/>
</dbReference>
<proteinExistence type="inferred from homology"/>
<protein>
    <recommendedName>
        <fullName evidence="7">dITP/XTP pyrophosphatase</fullName>
        <ecNumber evidence="7">3.6.1.66</ecNumber>
    </recommendedName>
    <alternativeName>
        <fullName evidence="7">Non-canonical purine NTP pyrophosphatase</fullName>
    </alternativeName>
    <alternativeName>
        <fullName evidence="7">Non-standard purine NTP pyrophosphatase</fullName>
    </alternativeName>
    <alternativeName>
        <fullName evidence="7">Nucleoside-triphosphate diphosphatase</fullName>
    </alternativeName>
    <alternativeName>
        <fullName evidence="7">Nucleoside-triphosphate pyrophosphatase</fullName>
        <shortName evidence="7">NTPase</shortName>
    </alternativeName>
</protein>
<keyword evidence="10" id="KW-1185">Reference proteome</keyword>
<evidence type="ECO:0000256" key="1">
    <source>
        <dbReference type="ARBA" id="ARBA00008023"/>
    </source>
</evidence>
<evidence type="ECO:0000256" key="3">
    <source>
        <dbReference type="ARBA" id="ARBA00022741"/>
    </source>
</evidence>
<evidence type="ECO:0000313" key="10">
    <source>
        <dbReference type="Proteomes" id="UP001200430"/>
    </source>
</evidence>
<comment type="cofactor">
    <cofactor evidence="7">
        <name>Mg(2+)</name>
        <dbReference type="ChEBI" id="CHEBI:18420"/>
    </cofactor>
    <text evidence="7">Binds 1 Mg(2+) ion per subunit.</text>
</comment>
<dbReference type="SUPFAM" id="SSF52972">
    <property type="entry name" value="ITPase-like"/>
    <property type="match status" value="1"/>
</dbReference>
<dbReference type="HAMAP" id="MF_01405">
    <property type="entry name" value="Non_canon_purine_NTPase"/>
    <property type="match status" value="1"/>
</dbReference>
<comment type="catalytic activity">
    <reaction evidence="7">
        <text>dITP + H2O = dIMP + diphosphate + H(+)</text>
        <dbReference type="Rhea" id="RHEA:28342"/>
        <dbReference type="ChEBI" id="CHEBI:15377"/>
        <dbReference type="ChEBI" id="CHEBI:15378"/>
        <dbReference type="ChEBI" id="CHEBI:33019"/>
        <dbReference type="ChEBI" id="CHEBI:61194"/>
        <dbReference type="ChEBI" id="CHEBI:61382"/>
        <dbReference type="EC" id="3.6.1.66"/>
    </reaction>
</comment>
<evidence type="ECO:0000256" key="5">
    <source>
        <dbReference type="ARBA" id="ARBA00022842"/>
    </source>
</evidence>
<organism evidence="9 10">
    <name type="scientific">Dethiosulfovibrio marinus</name>
    <dbReference type="NCBI Taxonomy" id="133532"/>
    <lineage>
        <taxon>Bacteria</taxon>
        <taxon>Thermotogati</taxon>
        <taxon>Synergistota</taxon>
        <taxon>Synergistia</taxon>
        <taxon>Synergistales</taxon>
        <taxon>Dethiosulfovibrionaceae</taxon>
        <taxon>Dethiosulfovibrio</taxon>
    </lineage>
</organism>
<comment type="similarity">
    <text evidence="1 7 8">Belongs to the HAM1 NTPase family.</text>
</comment>
<dbReference type="InterPro" id="IPR020922">
    <property type="entry name" value="dITP/XTP_pyrophosphatase"/>
</dbReference>
<dbReference type="Gene3D" id="3.90.950.10">
    <property type="match status" value="1"/>
</dbReference>
<feature type="active site" description="Proton acceptor" evidence="7">
    <location>
        <position position="71"/>
    </location>
</feature>
<keyword evidence="6 7" id="KW-0546">Nucleotide metabolism</keyword>
<feature type="binding site" evidence="7">
    <location>
        <position position="172"/>
    </location>
    <ligand>
        <name>substrate</name>
    </ligand>
</feature>
<dbReference type="InterPro" id="IPR002637">
    <property type="entry name" value="RdgB/HAM1"/>
</dbReference>
<comment type="catalytic activity">
    <reaction evidence="7">
        <text>XTP + H2O = XMP + diphosphate + H(+)</text>
        <dbReference type="Rhea" id="RHEA:28610"/>
        <dbReference type="ChEBI" id="CHEBI:15377"/>
        <dbReference type="ChEBI" id="CHEBI:15378"/>
        <dbReference type="ChEBI" id="CHEBI:33019"/>
        <dbReference type="ChEBI" id="CHEBI:57464"/>
        <dbReference type="ChEBI" id="CHEBI:61314"/>
        <dbReference type="EC" id="3.6.1.66"/>
    </reaction>
</comment>
<feature type="binding site" evidence="7">
    <location>
        <begin position="149"/>
        <end position="152"/>
    </location>
    <ligand>
        <name>substrate</name>
    </ligand>
</feature>
<dbReference type="Pfam" id="PF01725">
    <property type="entry name" value="Ham1p_like"/>
    <property type="match status" value="1"/>
</dbReference>
<dbReference type="CDD" id="cd00515">
    <property type="entry name" value="HAM1"/>
    <property type="match status" value="1"/>
</dbReference>
<keyword evidence="4 7" id="KW-0378">Hydrolase</keyword>
<dbReference type="RefSeq" id="WP_236099727.1">
    <property type="nucleotide sequence ID" value="NZ_JAKGUD010000010.1"/>
</dbReference>
<evidence type="ECO:0000256" key="2">
    <source>
        <dbReference type="ARBA" id="ARBA00022723"/>
    </source>
</evidence>
<keyword evidence="5 7" id="KW-0460">Magnesium</keyword>
<dbReference type="NCBIfam" id="TIGR00042">
    <property type="entry name" value="RdgB/HAM1 family non-canonical purine NTP pyrophosphatase"/>
    <property type="match status" value="1"/>
</dbReference>
<reference evidence="9 10" key="1">
    <citation type="submission" date="2022-01" db="EMBL/GenBank/DDBJ databases">
        <title>Dethiosulfovibrio faecalis sp. nov., a novel proteolytic, non-sulfur-reducing bacterium isolated from a marine aquaculture solid waste bioreactor.</title>
        <authorList>
            <person name="Grabowski S."/>
            <person name="Apolinario E."/>
            <person name="Schneider N."/>
            <person name="Marshall C.W."/>
            <person name="Sowers K.R."/>
        </authorList>
    </citation>
    <scope>NUCLEOTIDE SEQUENCE [LARGE SCALE GENOMIC DNA]</scope>
    <source>
        <strain evidence="9 10">DSM 12537</strain>
    </source>
</reference>
<dbReference type="EMBL" id="JAKGUD010000010">
    <property type="protein sequence ID" value="MCF4143012.1"/>
    <property type="molecule type" value="Genomic_DNA"/>
</dbReference>
<feature type="binding site" evidence="7">
    <location>
        <position position="42"/>
    </location>
    <ligand>
        <name>Mg(2+)</name>
        <dbReference type="ChEBI" id="CHEBI:18420"/>
    </ligand>
</feature>
<feature type="binding site" evidence="7">
    <location>
        <begin position="10"/>
        <end position="15"/>
    </location>
    <ligand>
        <name>substrate</name>
    </ligand>
</feature>
<dbReference type="PANTHER" id="PTHR11067">
    <property type="entry name" value="INOSINE TRIPHOSPHATE PYROPHOSPHATASE/HAM1 PROTEIN"/>
    <property type="match status" value="1"/>
</dbReference>
<feature type="binding site" evidence="7">
    <location>
        <position position="71"/>
    </location>
    <ligand>
        <name>Mg(2+)</name>
        <dbReference type="ChEBI" id="CHEBI:18420"/>
    </ligand>
</feature>
<feature type="binding site" evidence="7">
    <location>
        <begin position="177"/>
        <end position="178"/>
    </location>
    <ligand>
        <name>substrate</name>
    </ligand>
</feature>
<evidence type="ECO:0000256" key="7">
    <source>
        <dbReference type="HAMAP-Rule" id="MF_01405"/>
    </source>
</evidence>
<dbReference type="EC" id="3.6.1.66" evidence="7"/>
<evidence type="ECO:0000256" key="4">
    <source>
        <dbReference type="ARBA" id="ARBA00022801"/>
    </source>
</evidence>
<evidence type="ECO:0000256" key="6">
    <source>
        <dbReference type="ARBA" id="ARBA00023080"/>
    </source>
</evidence>
<keyword evidence="3 7" id="KW-0547">Nucleotide-binding</keyword>
<keyword evidence="2 7" id="KW-0479">Metal-binding</keyword>
<dbReference type="InterPro" id="IPR029001">
    <property type="entry name" value="ITPase-like_fam"/>
</dbReference>
<evidence type="ECO:0000313" key="9">
    <source>
        <dbReference type="EMBL" id="MCF4143012.1"/>
    </source>
</evidence>
<feature type="binding site" evidence="7">
    <location>
        <position position="72"/>
    </location>
    <ligand>
        <name>substrate</name>
    </ligand>
</feature>
<sequence>MRLRKMVIASGNRNKFEEFRDLLAPLGVDLIFGRDISSLDVEETGTSFLENASLKARSWAEETGFPALADDSGIEVNALDGRPGIYSARVASDDEGCRNWLLESLQGKSNRGARYTAALVLAFPDGKLWSVEGHCYGTVAQEPRGANGFGYDPIFVPEGYDMTFGELDPSIKARISHRAKASASFLKWLASAENMVQ</sequence>
<dbReference type="Proteomes" id="UP001200430">
    <property type="component" value="Unassembled WGS sequence"/>
</dbReference>
<name>A0ABS9ES85_9BACT</name>
<comment type="catalytic activity">
    <reaction evidence="7">
        <text>ITP + H2O = IMP + diphosphate + H(+)</text>
        <dbReference type="Rhea" id="RHEA:29399"/>
        <dbReference type="ChEBI" id="CHEBI:15377"/>
        <dbReference type="ChEBI" id="CHEBI:15378"/>
        <dbReference type="ChEBI" id="CHEBI:33019"/>
        <dbReference type="ChEBI" id="CHEBI:58053"/>
        <dbReference type="ChEBI" id="CHEBI:61402"/>
        <dbReference type="EC" id="3.6.1.66"/>
    </reaction>
</comment>
<comment type="function">
    <text evidence="7">Pyrophosphatase that catalyzes the hydrolysis of nucleoside triphosphates to their monophosphate derivatives, with a high preference for the non-canonical purine nucleotides XTP (xanthosine triphosphate), dITP (deoxyinosine triphosphate) and ITP. Seems to function as a house-cleaning enzyme that removes non-canonical purine nucleotides from the nucleotide pool, thus preventing their incorporation into DNA/RNA and avoiding chromosomal lesions.</text>
</comment>
<gene>
    <name evidence="9" type="primary">rdgB</name>
    <name evidence="9" type="ORF">L2W38_09280</name>
</gene>
<accession>A0ABS9ES85</accession>
<comment type="subunit">
    <text evidence="7">Homodimer.</text>
</comment>
<evidence type="ECO:0000256" key="8">
    <source>
        <dbReference type="RuleBase" id="RU003781"/>
    </source>
</evidence>